<accession>A0A812SAK5</accession>
<feature type="domain" description="C2" evidence="4">
    <location>
        <begin position="423"/>
        <end position="544"/>
    </location>
</feature>
<dbReference type="PROSITE" id="PS50004">
    <property type="entry name" value="C2"/>
    <property type="match status" value="9"/>
</dbReference>
<comment type="caution">
    <text evidence="5">The sequence shown here is derived from an EMBL/GenBank/DDBJ whole genome shotgun (WGS) entry which is preliminary data.</text>
</comment>
<dbReference type="PANTHER" id="PTHR45911">
    <property type="entry name" value="C2 DOMAIN-CONTAINING PROTEIN"/>
    <property type="match status" value="1"/>
</dbReference>
<dbReference type="Pfam" id="PF00168">
    <property type="entry name" value="C2"/>
    <property type="match status" value="9"/>
</dbReference>
<dbReference type="SMART" id="SM00248">
    <property type="entry name" value="ANK"/>
    <property type="match status" value="4"/>
</dbReference>
<dbReference type="InterPro" id="IPR002110">
    <property type="entry name" value="Ankyrin_rpt"/>
</dbReference>
<dbReference type="GO" id="GO:0016020">
    <property type="term" value="C:membrane"/>
    <property type="evidence" value="ECO:0007669"/>
    <property type="project" value="TreeGrafter"/>
</dbReference>
<proteinExistence type="predicted"/>
<evidence type="ECO:0000256" key="2">
    <source>
        <dbReference type="ARBA" id="ARBA00022837"/>
    </source>
</evidence>
<dbReference type="PANTHER" id="PTHR45911:SF4">
    <property type="entry name" value="MULTIPLE C2 AND TRANSMEMBRANE DOMAIN-CONTAINING PROTEIN"/>
    <property type="match status" value="1"/>
</dbReference>
<dbReference type="InterPro" id="IPR022033">
    <property type="entry name" value="Rav1p_C"/>
</dbReference>
<feature type="domain" description="C2" evidence="4">
    <location>
        <begin position="867"/>
        <end position="996"/>
    </location>
</feature>
<dbReference type="EMBL" id="CAJNDS010002437">
    <property type="protein sequence ID" value="CAE7474876.1"/>
    <property type="molecule type" value="Genomic_DNA"/>
</dbReference>
<name>A0A812SAK5_9DINO</name>
<sequence length="2358" mass="252575">MSAPRGAIAKCHGAAHVAASQGKVKSLELLHSMDPESLRRSAADGRTPAHWAALSGQVAALELLASLVPDTLVAAALNGATPAHDAAFQGQNHVLLLLHQMNDSILVATSKTGATPAHDAAFSGHIETMMLLKELAPETLSARDVHGRCAAHEAAATGQDSLLRLLYLLVPATLHSRDDAGWMPEDVAEAQGWESTAQLLKSLPPAPCSPDPSGDDSDEQDDLGDQPEPTPAQEDPPQQKEVPQESPAEETSAEPLEVSTSAQAASTMVPIPVPSESPPPRESVKPIERHPLAYEILLAVLSARDLRNADGSFCLVEIPGSSKGFKGFQTEVVEDSSNPVWNKSQNLVLSPEEVVIFTVMDRDVGDADDLLGKMSLPVAKLLPDSFEGELQLQETGKASAFLTIRSKVLRPLYSEADVANALKASQNQTKRPPPPKPPKLHEIELTVKAAKGLRNADWSLGSSGGSDPYVTVSVPGTKTEFQTSVVEDCSDPEWNFVQKLSVAPKQTLVFKVFDRDRRADELLGSAVLAVSGILPDGFSGSLQLEDQGKASAAELLVSVRVLPSGPGKDSVPSKGKEDANDAKALAYLVVMTVLSASGLRNADWRLKSSGGSDAYCLVEVPGSSKGFKGFQTEVVEDSSNPAWNKSQNLVLSPEEVVLFTVMDRDVGDADDLLGKMSLPVAKLLPDSFEGELQLQETGKASAFLTIRSKVLRPLYSEADVANALKASQNQTKRPPPPKPPKLHEIELTVKAAKGLRNADWSLGSSGGSDPYVTVSVPGTKTEFQTPVVEDCSDPEWNFVQKLSVAPKQTLVFKVFDRDRRADELLGSAVLAVSGILPDGFSGSLQLEDQGKASAAELLVSVRVLPSGPGKDSVPSKGKEDANDAKALAYSVVMTVLSASGLRNADWSLKSSGGSDAYCLVEVPGSSKGFKGFQTEVVEDSSNPVWNKSQNLVLSPEEVVIFTVMDRDVGDADDLLGKMSLPVAKLLPDSFEGELQLQETGKASAFLTIRSKVLRPLYSEADVANALKSSQNQTKRPPPPKPPKLHEIELTVKAAKGLRNADWSLGSSGGSDPYVTVSVPGTKTEFQTPVVEDCSDPEWNFVQKLSVAPKQTLVFKVFDRDRRADELLGSAVLAVSGILPDGFSGSLQLEDQGKASAAELLVSVRVLPSGPGKDSVPSKGKEDANDAKALAYSVVMTVLSASGLRNADWSLKSSGGSDAYCLVEVPGSSKGFKGFQTEVVEDSSNPVWNKSQNLVLSPEEVVIFTVMDRDVGDADDLLGKMSLPVAKLLPDSFEGELQLQETGKASAFLTIRSKVLRPLYSEADVANALKASQNQTKRPPPPKPPKLHEIELTVKAAKGLRNADWSLGSSGGSDPYVTVSVPGTKTEFQTSVVEDCSDPEWNFVQKLSVAPKQTLVFKVFDRDRRADELLGSAVLAVSGILPDGFSGSLQLEDQGKASAAELLVSVRVLPSASQSRGISNSGARVPATATAPAAPPVEVTVHSASGLRNADWSFGKSGGSDAFCVVEVPGTKQQFRTNVVEDSSNPVWNVTKKLQLTTTAQPLLLSIFDRDVAGTDLLGKVMISRDKFHPNGYTGKLKLDESGTSDAYVVVSINWRTPEISQKDSLGWMKRDPLDCFQPLVCVRYMDDWPLALLIARHVELGDADIAGERRRVLQDDLLPTALKAHDPWLASLAHWHLNDHHQAIMSVARPFGNLEEGAQGDVTQHTFSGGALQHSGFSPGLPRFLTMLQEALAKHNDTFVLPEESIRHVSSLAAMSRAYLCRRQPLLALPPPDSREALPWRTAVALARALIALHCSGGQALTRPDGKSTLTPVVEVMRTRLGLAGSLIPSLLEEVYDQAACEATSNMDPWEASCRVAQFYAPQMRQRIVDLPKDWRVVASAGPSALWLLQCLRGTAEGGQDGGLCKKLRRMSSSYARRALSADEPSSCASFLAAIAWRMLPRLRHFSMSRSAPPLGAMHLAAHIVCASCTTRSPPSAWMETAPQAAELTGDMFHVVTTLVLVLVLLLSLRRLTASCGLWPLLQDDFDAPAGEAEMDEPGGQVPPDWEPLLWQGFRVLLEQLKGSSHEQRRLLRSGALPSMVATLFLERSTPEAAAAAKDVALAAGALGQGTSSPRPGSSGSDCEEGGRVLSSADRPSAALAALAAAADGSLGSKLRALLGSAVGELTLERLVLLLAGIRRRPSASTSSGHWITSWYDALLASLRRLQGRSRLQLLQAASEVAECFERWPLALCAAEHELSKTLSAAFPASGEAFLPLWQQLHGTRRLQLLFAHHPRLLLPSSKLHRRQAILWRGKPLWNALAISPSVGGELKELVEYPTGSSCSVRKEFGSQKKPPHL</sequence>
<keyword evidence="2" id="KW-0106">Calcium</keyword>
<dbReference type="SUPFAM" id="SSF49562">
    <property type="entry name" value="C2 domain (Calcium/lipid-binding domain, CaLB)"/>
    <property type="match status" value="9"/>
</dbReference>
<evidence type="ECO:0000256" key="1">
    <source>
        <dbReference type="ARBA" id="ARBA00022723"/>
    </source>
</evidence>
<feature type="domain" description="C2" evidence="4">
    <location>
        <begin position="1329"/>
        <end position="1450"/>
    </location>
</feature>
<dbReference type="SUPFAM" id="SSF48403">
    <property type="entry name" value="Ankyrin repeat"/>
    <property type="match status" value="1"/>
</dbReference>
<dbReference type="GO" id="GO:0005509">
    <property type="term" value="F:calcium ion binding"/>
    <property type="evidence" value="ECO:0007669"/>
    <property type="project" value="TreeGrafter"/>
</dbReference>
<reference evidence="5" key="1">
    <citation type="submission" date="2021-02" db="EMBL/GenBank/DDBJ databases">
        <authorList>
            <person name="Dougan E. K."/>
            <person name="Rhodes N."/>
            <person name="Thang M."/>
            <person name="Chan C."/>
        </authorList>
    </citation>
    <scope>NUCLEOTIDE SEQUENCE</scope>
</reference>
<dbReference type="Pfam" id="PF12234">
    <property type="entry name" value="Rav1p_C"/>
    <property type="match status" value="1"/>
</dbReference>
<feature type="domain" description="C2" evidence="4">
    <location>
        <begin position="1474"/>
        <end position="1597"/>
    </location>
</feature>
<dbReference type="InterPro" id="IPR036770">
    <property type="entry name" value="Ankyrin_rpt-contain_sf"/>
</dbReference>
<dbReference type="SMART" id="SM00239">
    <property type="entry name" value="C2"/>
    <property type="match status" value="9"/>
</dbReference>
<dbReference type="Gene3D" id="1.25.40.20">
    <property type="entry name" value="Ankyrin repeat-containing domain"/>
    <property type="match status" value="2"/>
</dbReference>
<evidence type="ECO:0000259" key="4">
    <source>
        <dbReference type="PROSITE" id="PS50004"/>
    </source>
</evidence>
<dbReference type="CDD" id="cd00030">
    <property type="entry name" value="C2"/>
    <property type="match status" value="9"/>
</dbReference>
<protein>
    <submittedName>
        <fullName evidence="5">Esyt1 protein</fullName>
    </submittedName>
</protein>
<organism evidence="5 6">
    <name type="scientific">Symbiodinium natans</name>
    <dbReference type="NCBI Taxonomy" id="878477"/>
    <lineage>
        <taxon>Eukaryota</taxon>
        <taxon>Sar</taxon>
        <taxon>Alveolata</taxon>
        <taxon>Dinophyceae</taxon>
        <taxon>Suessiales</taxon>
        <taxon>Symbiodiniaceae</taxon>
        <taxon>Symbiodinium</taxon>
    </lineage>
</organism>
<feature type="region of interest" description="Disordered" evidence="3">
    <location>
        <begin position="201"/>
        <end position="264"/>
    </location>
</feature>
<feature type="region of interest" description="Disordered" evidence="3">
    <location>
        <begin position="2127"/>
        <end position="2149"/>
    </location>
</feature>
<keyword evidence="1" id="KW-0479">Metal-binding</keyword>
<feature type="compositionally biased region" description="Acidic residues" evidence="3">
    <location>
        <begin position="213"/>
        <end position="225"/>
    </location>
</feature>
<dbReference type="InterPro" id="IPR000008">
    <property type="entry name" value="C2_dom"/>
</dbReference>
<dbReference type="Gene3D" id="2.60.40.150">
    <property type="entry name" value="C2 domain"/>
    <property type="match status" value="9"/>
</dbReference>
<feature type="domain" description="C2" evidence="4">
    <location>
        <begin position="725"/>
        <end position="846"/>
    </location>
</feature>
<feature type="domain" description="C2" evidence="4">
    <location>
        <begin position="276"/>
        <end position="392"/>
    </location>
</feature>
<feature type="domain" description="C2" evidence="4">
    <location>
        <begin position="565"/>
        <end position="694"/>
    </location>
</feature>
<evidence type="ECO:0000313" key="6">
    <source>
        <dbReference type="Proteomes" id="UP000604046"/>
    </source>
</evidence>
<feature type="compositionally biased region" description="Low complexity" evidence="3">
    <location>
        <begin position="2127"/>
        <end position="2141"/>
    </location>
</feature>
<dbReference type="InterPro" id="IPR035892">
    <property type="entry name" value="C2_domain_sf"/>
</dbReference>
<dbReference type="OrthoDB" id="439732at2759"/>
<evidence type="ECO:0000313" key="5">
    <source>
        <dbReference type="EMBL" id="CAE7474876.1"/>
    </source>
</evidence>
<keyword evidence="6" id="KW-1185">Reference proteome</keyword>
<dbReference type="Proteomes" id="UP000604046">
    <property type="component" value="Unassembled WGS sequence"/>
</dbReference>
<gene>
    <name evidence="5" type="primary">Esyt1</name>
    <name evidence="5" type="ORF">SNAT2548_LOCUS26681</name>
</gene>
<dbReference type="Pfam" id="PF12796">
    <property type="entry name" value="Ank_2"/>
    <property type="match status" value="1"/>
</dbReference>
<feature type="domain" description="C2" evidence="4">
    <location>
        <begin position="1169"/>
        <end position="1298"/>
    </location>
</feature>
<evidence type="ECO:0000256" key="3">
    <source>
        <dbReference type="SAM" id="MobiDB-lite"/>
    </source>
</evidence>
<feature type="domain" description="C2" evidence="4">
    <location>
        <begin position="1027"/>
        <end position="1148"/>
    </location>
</feature>